<reference evidence="8 9" key="1">
    <citation type="journal article" date="2018" name="MBio">
        <title>Comparative Genomics Reveals the Core Gene Toolbox for the Fungus-Insect Symbiosis.</title>
        <authorList>
            <person name="Wang Y."/>
            <person name="Stata M."/>
            <person name="Wang W."/>
            <person name="Stajich J.E."/>
            <person name="White M.M."/>
            <person name="Moncalvo J.M."/>
        </authorList>
    </citation>
    <scope>NUCLEOTIDE SEQUENCE [LARGE SCALE GENOMIC DNA]</scope>
    <source>
        <strain evidence="8 9">AUS-77-4</strain>
    </source>
</reference>
<dbReference type="OrthoDB" id="428577at2759"/>
<dbReference type="SUPFAM" id="SSF57716">
    <property type="entry name" value="Glucocorticoid receptor-like (DNA-binding domain)"/>
    <property type="match status" value="1"/>
</dbReference>
<dbReference type="PROSITE" id="PS51036">
    <property type="entry name" value="ZF_A20"/>
    <property type="match status" value="1"/>
</dbReference>
<dbReference type="InterPro" id="IPR000058">
    <property type="entry name" value="Znf_AN1"/>
</dbReference>
<dbReference type="InterPro" id="IPR002653">
    <property type="entry name" value="Znf_A20"/>
</dbReference>
<organism evidence="8 9">
    <name type="scientific">Furculomyces boomerangus</name>
    <dbReference type="NCBI Taxonomy" id="61424"/>
    <lineage>
        <taxon>Eukaryota</taxon>
        <taxon>Fungi</taxon>
        <taxon>Fungi incertae sedis</taxon>
        <taxon>Zoopagomycota</taxon>
        <taxon>Kickxellomycotina</taxon>
        <taxon>Harpellomycetes</taxon>
        <taxon>Harpellales</taxon>
        <taxon>Harpellaceae</taxon>
        <taxon>Furculomyces</taxon>
    </lineage>
</organism>
<dbReference type="PANTHER" id="PTHR10634:SF67">
    <property type="entry name" value="AN1-TYPE ZINC FINGER PROTEIN 3"/>
    <property type="match status" value="1"/>
</dbReference>
<proteinExistence type="predicted"/>
<feature type="domain" description="AN1-type" evidence="7">
    <location>
        <begin position="105"/>
        <end position="154"/>
    </location>
</feature>
<feature type="region of interest" description="Disordered" evidence="5">
    <location>
        <begin position="87"/>
        <end position="108"/>
    </location>
</feature>
<keyword evidence="2 4" id="KW-0863">Zinc-finger</keyword>
<dbReference type="SUPFAM" id="SSF118310">
    <property type="entry name" value="AN1-like Zinc finger"/>
    <property type="match status" value="1"/>
</dbReference>
<dbReference type="AlphaFoldDB" id="A0A2T9YX59"/>
<evidence type="ECO:0000313" key="8">
    <source>
        <dbReference type="EMBL" id="PVU96915.1"/>
    </source>
</evidence>
<dbReference type="Proteomes" id="UP000245699">
    <property type="component" value="Unassembled WGS sequence"/>
</dbReference>
<dbReference type="PROSITE" id="PS51039">
    <property type="entry name" value="ZF_AN1"/>
    <property type="match status" value="1"/>
</dbReference>
<dbReference type="PANTHER" id="PTHR10634">
    <property type="entry name" value="AN1-TYPE ZINC FINGER PROTEIN"/>
    <property type="match status" value="1"/>
</dbReference>
<dbReference type="Gene3D" id="1.20.5.4770">
    <property type="match status" value="1"/>
</dbReference>
<keyword evidence="9" id="KW-1185">Reference proteome</keyword>
<evidence type="ECO:0000256" key="3">
    <source>
        <dbReference type="ARBA" id="ARBA00022833"/>
    </source>
</evidence>
<evidence type="ECO:0000256" key="4">
    <source>
        <dbReference type="PROSITE-ProRule" id="PRU00449"/>
    </source>
</evidence>
<accession>A0A2T9YX59</accession>
<comment type="caution">
    <text evidence="8">The sequence shown here is derived from an EMBL/GenBank/DDBJ whole genome shotgun (WGS) entry which is preliminary data.</text>
</comment>
<gene>
    <name evidence="8" type="ORF">BB559_002209</name>
</gene>
<dbReference type="Pfam" id="PF01754">
    <property type="entry name" value="zf-A20"/>
    <property type="match status" value="1"/>
</dbReference>
<feature type="compositionally biased region" description="Low complexity" evidence="5">
    <location>
        <begin position="87"/>
        <end position="104"/>
    </location>
</feature>
<dbReference type="Gene3D" id="4.10.1110.10">
    <property type="entry name" value="AN1-like Zinc finger"/>
    <property type="match status" value="1"/>
</dbReference>
<evidence type="ECO:0000259" key="6">
    <source>
        <dbReference type="PROSITE" id="PS51036"/>
    </source>
</evidence>
<dbReference type="STRING" id="61424.A0A2T9YX59"/>
<evidence type="ECO:0008006" key="10">
    <source>
        <dbReference type="Google" id="ProtNLM"/>
    </source>
</evidence>
<dbReference type="GO" id="GO:0003677">
    <property type="term" value="F:DNA binding"/>
    <property type="evidence" value="ECO:0007669"/>
    <property type="project" value="InterPro"/>
</dbReference>
<feature type="compositionally biased region" description="Basic and acidic residues" evidence="5">
    <location>
        <begin position="37"/>
        <end position="48"/>
    </location>
</feature>
<evidence type="ECO:0000259" key="7">
    <source>
        <dbReference type="PROSITE" id="PS51039"/>
    </source>
</evidence>
<dbReference type="InterPro" id="IPR035896">
    <property type="entry name" value="AN1-like_Znf"/>
</dbReference>
<protein>
    <recommendedName>
        <fullName evidence="10">AN1-type domain-containing protein</fullName>
    </recommendedName>
</protein>
<dbReference type="InterPro" id="IPR050652">
    <property type="entry name" value="AN1_A20_ZnFinger"/>
</dbReference>
<evidence type="ECO:0000256" key="5">
    <source>
        <dbReference type="SAM" id="MobiDB-lite"/>
    </source>
</evidence>
<feature type="region of interest" description="Disordered" evidence="5">
    <location>
        <begin position="157"/>
        <end position="179"/>
    </location>
</feature>
<evidence type="ECO:0000256" key="2">
    <source>
        <dbReference type="ARBA" id="ARBA00022771"/>
    </source>
</evidence>
<sequence length="179" mass="20397">MEKNSDSQVPPEFCTNNCGFYGNPVYKNMCSKCFKEKNPDAEKPKEVQDEVSPENKPSELIYCQSTPSLLSSEASAIKSSISSQIAEQLPKLDQTPPTTPPKKQQSNKGRCFVCKGRVPLVKQTINKCRCDKVFCDTHKFPDQHSCEFDFVQRDRKELEKKNPKINEQPRGGRSFNRMN</sequence>
<keyword evidence="1" id="KW-0479">Metal-binding</keyword>
<feature type="domain" description="A20-type" evidence="6">
    <location>
        <begin position="8"/>
        <end position="42"/>
    </location>
</feature>
<keyword evidence="3" id="KW-0862">Zinc</keyword>
<evidence type="ECO:0000313" key="9">
    <source>
        <dbReference type="Proteomes" id="UP000245699"/>
    </source>
</evidence>
<dbReference type="SMART" id="SM00259">
    <property type="entry name" value="ZnF_A20"/>
    <property type="match status" value="1"/>
</dbReference>
<feature type="region of interest" description="Disordered" evidence="5">
    <location>
        <begin position="37"/>
        <end position="56"/>
    </location>
</feature>
<dbReference type="SMART" id="SM00154">
    <property type="entry name" value="ZnF_AN1"/>
    <property type="match status" value="1"/>
</dbReference>
<name>A0A2T9YX59_9FUNG</name>
<dbReference type="EMBL" id="MBFT01000127">
    <property type="protein sequence ID" value="PVU96915.1"/>
    <property type="molecule type" value="Genomic_DNA"/>
</dbReference>
<dbReference type="GO" id="GO:0008270">
    <property type="term" value="F:zinc ion binding"/>
    <property type="evidence" value="ECO:0007669"/>
    <property type="project" value="UniProtKB-KW"/>
</dbReference>
<evidence type="ECO:0000256" key="1">
    <source>
        <dbReference type="ARBA" id="ARBA00022723"/>
    </source>
</evidence>